<gene>
    <name evidence="2" type="ORF">BDP27DRAFT_1241575</name>
</gene>
<protein>
    <recommendedName>
        <fullName evidence="1">F-box domain-containing protein</fullName>
    </recommendedName>
</protein>
<dbReference type="EMBL" id="JADNRY010000398">
    <property type="protein sequence ID" value="KAF9058307.1"/>
    <property type="molecule type" value="Genomic_DNA"/>
</dbReference>
<evidence type="ECO:0000313" key="2">
    <source>
        <dbReference type="EMBL" id="KAF9058307.1"/>
    </source>
</evidence>
<sequence length="86" mass="10146">DVPLDVIFEIFCCLGPRDLLHLAWTSKDLRGMLMSKKAECIWREARKTIVGLPPRPRDLNEPEYARLAFDPYCHVSCVFYWEFRLS</sequence>
<accession>A0A9P5TXI8</accession>
<dbReference type="InterPro" id="IPR001810">
    <property type="entry name" value="F-box_dom"/>
</dbReference>
<organism evidence="2 3">
    <name type="scientific">Rhodocollybia butyracea</name>
    <dbReference type="NCBI Taxonomy" id="206335"/>
    <lineage>
        <taxon>Eukaryota</taxon>
        <taxon>Fungi</taxon>
        <taxon>Dikarya</taxon>
        <taxon>Basidiomycota</taxon>
        <taxon>Agaricomycotina</taxon>
        <taxon>Agaricomycetes</taxon>
        <taxon>Agaricomycetidae</taxon>
        <taxon>Agaricales</taxon>
        <taxon>Marasmiineae</taxon>
        <taxon>Omphalotaceae</taxon>
        <taxon>Rhodocollybia</taxon>
    </lineage>
</organism>
<dbReference type="OrthoDB" id="2322499at2759"/>
<evidence type="ECO:0000259" key="1">
    <source>
        <dbReference type="PROSITE" id="PS50181"/>
    </source>
</evidence>
<feature type="domain" description="F-box" evidence="1">
    <location>
        <begin position="1"/>
        <end position="45"/>
    </location>
</feature>
<dbReference type="Proteomes" id="UP000772434">
    <property type="component" value="Unassembled WGS sequence"/>
</dbReference>
<dbReference type="AlphaFoldDB" id="A0A9P5TXI8"/>
<dbReference type="PROSITE" id="PS50181">
    <property type="entry name" value="FBOX"/>
    <property type="match status" value="1"/>
</dbReference>
<comment type="caution">
    <text evidence="2">The sequence shown here is derived from an EMBL/GenBank/DDBJ whole genome shotgun (WGS) entry which is preliminary data.</text>
</comment>
<name>A0A9P5TXI8_9AGAR</name>
<dbReference type="InterPro" id="IPR036047">
    <property type="entry name" value="F-box-like_dom_sf"/>
</dbReference>
<evidence type="ECO:0000313" key="3">
    <source>
        <dbReference type="Proteomes" id="UP000772434"/>
    </source>
</evidence>
<dbReference type="SUPFAM" id="SSF81383">
    <property type="entry name" value="F-box domain"/>
    <property type="match status" value="1"/>
</dbReference>
<keyword evidence="3" id="KW-1185">Reference proteome</keyword>
<feature type="non-terminal residue" evidence="2">
    <location>
        <position position="86"/>
    </location>
</feature>
<proteinExistence type="predicted"/>
<reference evidence="2" key="1">
    <citation type="submission" date="2020-11" db="EMBL/GenBank/DDBJ databases">
        <authorList>
            <consortium name="DOE Joint Genome Institute"/>
            <person name="Ahrendt S."/>
            <person name="Riley R."/>
            <person name="Andreopoulos W."/>
            <person name="Labutti K."/>
            <person name="Pangilinan J."/>
            <person name="Ruiz-Duenas F.J."/>
            <person name="Barrasa J.M."/>
            <person name="Sanchez-Garcia M."/>
            <person name="Camarero S."/>
            <person name="Miyauchi S."/>
            <person name="Serrano A."/>
            <person name="Linde D."/>
            <person name="Babiker R."/>
            <person name="Drula E."/>
            <person name="Ayuso-Fernandez I."/>
            <person name="Pacheco R."/>
            <person name="Padilla G."/>
            <person name="Ferreira P."/>
            <person name="Barriuso J."/>
            <person name="Kellner H."/>
            <person name="Castanera R."/>
            <person name="Alfaro M."/>
            <person name="Ramirez L."/>
            <person name="Pisabarro A.G."/>
            <person name="Kuo A."/>
            <person name="Tritt A."/>
            <person name="Lipzen A."/>
            <person name="He G."/>
            <person name="Yan M."/>
            <person name="Ng V."/>
            <person name="Cullen D."/>
            <person name="Martin F."/>
            <person name="Rosso M.-N."/>
            <person name="Henrissat B."/>
            <person name="Hibbett D."/>
            <person name="Martinez A.T."/>
            <person name="Grigoriev I.V."/>
        </authorList>
    </citation>
    <scope>NUCLEOTIDE SEQUENCE</scope>
    <source>
        <strain evidence="2">AH 40177</strain>
    </source>
</reference>